<organism evidence="9 10">
    <name type="scientific">Dinoponera quadriceps</name>
    <name type="common">South American ant</name>
    <dbReference type="NCBI Taxonomy" id="609295"/>
    <lineage>
        <taxon>Eukaryota</taxon>
        <taxon>Metazoa</taxon>
        <taxon>Ecdysozoa</taxon>
        <taxon>Arthropoda</taxon>
        <taxon>Hexapoda</taxon>
        <taxon>Insecta</taxon>
        <taxon>Pterygota</taxon>
        <taxon>Neoptera</taxon>
        <taxon>Endopterygota</taxon>
        <taxon>Hymenoptera</taxon>
        <taxon>Apocrita</taxon>
        <taxon>Aculeata</taxon>
        <taxon>Formicoidea</taxon>
        <taxon>Formicidae</taxon>
        <taxon>Ponerinae</taxon>
        <taxon>Ponerini</taxon>
        <taxon>Dinoponera</taxon>
    </lineage>
</organism>
<evidence type="ECO:0000313" key="9">
    <source>
        <dbReference type="Proteomes" id="UP000515204"/>
    </source>
</evidence>
<feature type="transmembrane region" description="Helical" evidence="7">
    <location>
        <begin position="400"/>
        <end position="418"/>
    </location>
</feature>
<evidence type="ECO:0000259" key="8">
    <source>
        <dbReference type="PROSITE" id="PS50850"/>
    </source>
</evidence>
<evidence type="ECO:0000256" key="7">
    <source>
        <dbReference type="SAM" id="Phobius"/>
    </source>
</evidence>
<dbReference type="PANTHER" id="PTHR11662:SF415">
    <property type="entry name" value="AT30085P-RELATED"/>
    <property type="match status" value="1"/>
</dbReference>
<name>A0A6P3XW64_DINQU</name>
<feature type="transmembrane region" description="Helical" evidence="7">
    <location>
        <begin position="369"/>
        <end position="388"/>
    </location>
</feature>
<keyword evidence="4" id="KW-0769">Symport</keyword>
<dbReference type="InterPro" id="IPR020846">
    <property type="entry name" value="MFS_dom"/>
</dbReference>
<dbReference type="Proteomes" id="UP000515204">
    <property type="component" value="Unplaced"/>
</dbReference>
<dbReference type="GeneID" id="106748599"/>
<feature type="transmembrane region" description="Helical" evidence="7">
    <location>
        <begin position="114"/>
        <end position="134"/>
    </location>
</feature>
<feature type="transmembrane region" description="Helical" evidence="7">
    <location>
        <begin position="345"/>
        <end position="363"/>
    </location>
</feature>
<dbReference type="InterPro" id="IPR036259">
    <property type="entry name" value="MFS_trans_sf"/>
</dbReference>
<protein>
    <submittedName>
        <fullName evidence="10">Inorganic phosphate cotransporter</fullName>
    </submittedName>
</protein>
<gene>
    <name evidence="10" type="primary">LOC106748599</name>
</gene>
<dbReference type="Gene3D" id="1.20.1250.20">
    <property type="entry name" value="MFS general substrate transporter like domains"/>
    <property type="match status" value="2"/>
</dbReference>
<dbReference type="CDD" id="cd17318">
    <property type="entry name" value="MFS_SLC17"/>
    <property type="match status" value="1"/>
</dbReference>
<evidence type="ECO:0000256" key="2">
    <source>
        <dbReference type="ARBA" id="ARBA00022448"/>
    </source>
</evidence>
<comment type="subcellular location">
    <subcellularLocation>
        <location evidence="1">Membrane</location>
        <topology evidence="1">Multi-pass membrane protein</topology>
    </subcellularLocation>
</comment>
<keyword evidence="2" id="KW-0813">Transport</keyword>
<dbReference type="OrthoDB" id="2985014at2759"/>
<dbReference type="InterPro" id="IPR011701">
    <property type="entry name" value="MFS"/>
</dbReference>
<dbReference type="PANTHER" id="PTHR11662">
    <property type="entry name" value="SOLUTE CARRIER FAMILY 17"/>
    <property type="match status" value="1"/>
</dbReference>
<feature type="transmembrane region" description="Helical" evidence="7">
    <location>
        <begin position="176"/>
        <end position="200"/>
    </location>
</feature>
<dbReference type="RefSeq" id="XP_014482776.1">
    <property type="nucleotide sequence ID" value="XM_014627290.1"/>
</dbReference>
<keyword evidence="6 7" id="KW-0472">Membrane</keyword>
<accession>A0A6P3XW64</accession>
<keyword evidence="9" id="KW-1185">Reference proteome</keyword>
<reference evidence="10" key="1">
    <citation type="submission" date="2025-08" db="UniProtKB">
        <authorList>
            <consortium name="RefSeq"/>
        </authorList>
    </citation>
    <scope>IDENTIFICATION</scope>
</reference>
<keyword evidence="3 7" id="KW-0812">Transmembrane</keyword>
<proteinExistence type="predicted"/>
<feature type="transmembrane region" description="Helical" evidence="7">
    <location>
        <begin position="140"/>
        <end position="164"/>
    </location>
</feature>
<dbReference type="PROSITE" id="PS50850">
    <property type="entry name" value="MFS"/>
    <property type="match status" value="1"/>
</dbReference>
<dbReference type="InterPro" id="IPR050382">
    <property type="entry name" value="MFS_Na/Anion_cotransporter"/>
</dbReference>
<dbReference type="KEGG" id="dqu:106748599"/>
<keyword evidence="5 7" id="KW-1133">Transmembrane helix</keyword>
<feature type="transmembrane region" description="Helical" evidence="7">
    <location>
        <begin position="88"/>
        <end position="107"/>
    </location>
</feature>
<evidence type="ECO:0000256" key="1">
    <source>
        <dbReference type="ARBA" id="ARBA00004141"/>
    </source>
</evidence>
<evidence type="ECO:0000256" key="5">
    <source>
        <dbReference type="ARBA" id="ARBA00022989"/>
    </source>
</evidence>
<feature type="transmembrane region" description="Helical" evidence="7">
    <location>
        <begin position="16"/>
        <end position="40"/>
    </location>
</feature>
<feature type="transmembrane region" description="Helical" evidence="7">
    <location>
        <begin position="438"/>
        <end position="457"/>
    </location>
</feature>
<dbReference type="GO" id="GO:0016020">
    <property type="term" value="C:membrane"/>
    <property type="evidence" value="ECO:0007669"/>
    <property type="project" value="UniProtKB-SubCell"/>
</dbReference>
<evidence type="ECO:0000313" key="10">
    <source>
        <dbReference type="RefSeq" id="XP_014482776.1"/>
    </source>
</evidence>
<dbReference type="AlphaFoldDB" id="A0A6P3XW64"/>
<evidence type="ECO:0000256" key="6">
    <source>
        <dbReference type="ARBA" id="ARBA00023136"/>
    </source>
</evidence>
<dbReference type="GO" id="GO:0015293">
    <property type="term" value="F:symporter activity"/>
    <property type="evidence" value="ECO:0007669"/>
    <property type="project" value="UniProtKB-KW"/>
</dbReference>
<evidence type="ECO:0000256" key="3">
    <source>
        <dbReference type="ARBA" id="ARBA00022692"/>
    </source>
</evidence>
<dbReference type="GO" id="GO:0006820">
    <property type="term" value="P:monoatomic anion transport"/>
    <property type="evidence" value="ECO:0007669"/>
    <property type="project" value="TreeGrafter"/>
</dbReference>
<dbReference type="FunFam" id="1.20.1250.20:FF:000512">
    <property type="entry name" value="Putative inorganic phosphate cotransporter-like Protein"/>
    <property type="match status" value="1"/>
</dbReference>
<dbReference type="SUPFAM" id="SSF103473">
    <property type="entry name" value="MFS general substrate transporter"/>
    <property type="match status" value="1"/>
</dbReference>
<dbReference type="FunFam" id="1.20.1250.20:FF:000003">
    <property type="entry name" value="Solute carrier family 17 member 3"/>
    <property type="match status" value="1"/>
</dbReference>
<feature type="transmembrane region" description="Helical" evidence="7">
    <location>
        <begin position="206"/>
        <end position="227"/>
    </location>
</feature>
<dbReference type="Pfam" id="PF07690">
    <property type="entry name" value="MFS_1"/>
    <property type="match status" value="1"/>
</dbReference>
<sequence>MISAWKACCNRVPQRWVFAIMGVLAVLNAYSMRVCLSIAITEMTIPHNKTSNTDDNTCPILPDDTGRDEEKIINSKRYDWDVDTTGTILSSFYWGYIITHLPGGILAEKFGGKYSLGLGILSTAIFTLLTPIAVEWGETTALIVLRILMGLGEGTTFPALNAMLAQWTPPEERSLIGSLVFAGALLGTVFGTLVSGYILHYYSWPAVFYVFGVLGVLWFIVWVLTCYNNPYEHPFISKQEVKYLHERMSKHTHKKPPPVPWRHILKSVPLWALVAAQVGHDWGFFTMVNDLPTYMSSVLHYSIRNNGLYSSLPYLTMWLSSLLTSWLADWIITKDVMSRTNVRKLGTTIASLGPGAFIIAASYSKCDRTLVVIMFTIGMTLMGTFYPGMKVNGLDLSPNYSGSLMAMVNGIGAISGIITPKIVSTLTPNETLSQWQLVFWIVFGVFVVTNLIFILFASGEVQDWNDPEFVIRDREKRWGKAESEKSNQTVT</sequence>
<feature type="domain" description="Major facilitator superfamily (MFS) profile" evidence="8">
    <location>
        <begin position="17"/>
        <end position="462"/>
    </location>
</feature>
<feature type="transmembrane region" description="Helical" evidence="7">
    <location>
        <begin position="308"/>
        <end position="333"/>
    </location>
</feature>
<evidence type="ECO:0000256" key="4">
    <source>
        <dbReference type="ARBA" id="ARBA00022847"/>
    </source>
</evidence>